<proteinExistence type="inferred from homology"/>
<comment type="caution">
    <text evidence="8">The sequence shown here is derived from an EMBL/GenBank/DDBJ whole genome shotgun (WGS) entry which is preliminary data.</text>
</comment>
<comment type="caution">
    <text evidence="6">Lacks conserved residue(s) required for the propagation of feature annotation.</text>
</comment>
<dbReference type="HAMAP" id="MF_01813">
    <property type="entry name" value="MenG_UbiE_methyltr"/>
    <property type="match status" value="1"/>
</dbReference>
<dbReference type="GO" id="GO:0043770">
    <property type="term" value="F:demethylmenaquinone methyltransferase activity"/>
    <property type="evidence" value="ECO:0007669"/>
    <property type="project" value="UniProtKB-UniRule"/>
</dbReference>
<gene>
    <name evidence="6 8" type="primary">ubiE</name>
    <name evidence="8" type="ORF">EVA69_01560</name>
</gene>
<keyword evidence="5 6" id="KW-0949">S-adenosyl-L-methionine</keyword>
<sequence length="259" mass="28639">MAASETDKPSDESGTTHFGYQEVPVAEKQERVADVFRSVANRYDMMNDVMSLGTHRLIKRFTIELSALRKGHKVLDLAGGTGDLSMRFSPIVGNEGQVVLADINEAMLAVGRDRVIDRGMQSNITFTQADAQNLPFATDTFDCVCIAYGLRNVTHKDQALTSILRVLKPGGRLLMLEFSKPQNPLLSKAYDAFSELWPVAGKMIVGDSESYRYLVESIRVHPDQETLLGMIEDAGFTEARYQNVLDGISAVHIGVKPRN</sequence>
<feature type="binding site" evidence="6">
    <location>
        <begin position="130"/>
        <end position="131"/>
    </location>
    <ligand>
        <name>S-adenosyl-L-methionine</name>
        <dbReference type="ChEBI" id="CHEBI:59789"/>
    </ligand>
</feature>
<feature type="binding site" evidence="6">
    <location>
        <position position="102"/>
    </location>
    <ligand>
        <name>S-adenosyl-L-methionine</name>
        <dbReference type="ChEBI" id="CHEBI:59789"/>
    </ligand>
</feature>
<name>A0A520S551_9GAMM</name>
<dbReference type="GO" id="GO:0009234">
    <property type="term" value="P:menaquinone biosynthetic process"/>
    <property type="evidence" value="ECO:0007669"/>
    <property type="project" value="UniProtKB-UniRule"/>
</dbReference>
<evidence type="ECO:0000313" key="8">
    <source>
        <dbReference type="EMBL" id="RZO77615.1"/>
    </source>
</evidence>
<dbReference type="InterPro" id="IPR023576">
    <property type="entry name" value="UbiE/COQ5_MeTrFase_CS"/>
</dbReference>
<feature type="region of interest" description="Disordered" evidence="7">
    <location>
        <begin position="1"/>
        <end position="23"/>
    </location>
</feature>
<dbReference type="PROSITE" id="PS01184">
    <property type="entry name" value="UBIE_2"/>
    <property type="match status" value="1"/>
</dbReference>
<comment type="catalytic activity">
    <reaction evidence="6">
        <text>a 2-demethylmenaquinol + S-adenosyl-L-methionine = a menaquinol + S-adenosyl-L-homocysteine + H(+)</text>
        <dbReference type="Rhea" id="RHEA:42640"/>
        <dbReference type="Rhea" id="RHEA-COMP:9539"/>
        <dbReference type="Rhea" id="RHEA-COMP:9563"/>
        <dbReference type="ChEBI" id="CHEBI:15378"/>
        <dbReference type="ChEBI" id="CHEBI:18151"/>
        <dbReference type="ChEBI" id="CHEBI:55437"/>
        <dbReference type="ChEBI" id="CHEBI:57856"/>
        <dbReference type="ChEBI" id="CHEBI:59789"/>
        <dbReference type="EC" id="2.1.1.163"/>
    </reaction>
</comment>
<dbReference type="InterPro" id="IPR004033">
    <property type="entry name" value="UbiE/COQ5_MeTrFase"/>
</dbReference>
<evidence type="ECO:0000256" key="2">
    <source>
        <dbReference type="ARBA" id="ARBA00022603"/>
    </source>
</evidence>
<comment type="function">
    <text evidence="6">Methyltransferase required for the conversion of demethylmenaquinol (DMKH2) to menaquinol (MKH2) and the conversion of 2-polyprenyl-6-methoxy-1,4-benzoquinol (DDMQH2) to 2-polyprenyl-3-methyl-6-methoxy-1,4-benzoquinol (DMQH2).</text>
</comment>
<evidence type="ECO:0000256" key="1">
    <source>
        <dbReference type="ARBA" id="ARBA00022428"/>
    </source>
</evidence>
<dbReference type="GO" id="GO:0008425">
    <property type="term" value="F:2-methoxy-6-polyprenyl-1,4-benzoquinol methyltransferase activity"/>
    <property type="evidence" value="ECO:0007669"/>
    <property type="project" value="UniProtKB-UniRule"/>
</dbReference>
<protein>
    <recommendedName>
        <fullName evidence="6">Ubiquinone/menaquinone biosynthesis C-methyltransferase UbiE</fullName>
        <ecNumber evidence="6">2.1.1.163</ecNumber>
        <ecNumber evidence="6">2.1.1.201</ecNumber>
    </recommendedName>
    <alternativeName>
        <fullName evidence="6">2-methoxy-6-polyprenyl-1,4-benzoquinol methylase</fullName>
    </alternativeName>
    <alternativeName>
        <fullName evidence="6">Demethylmenaquinone methyltransferase</fullName>
    </alternativeName>
</protein>
<dbReference type="GO" id="GO:0032259">
    <property type="term" value="P:methylation"/>
    <property type="evidence" value="ECO:0007669"/>
    <property type="project" value="UniProtKB-KW"/>
</dbReference>
<dbReference type="EMBL" id="SHAH01000012">
    <property type="protein sequence ID" value="RZO77615.1"/>
    <property type="molecule type" value="Genomic_DNA"/>
</dbReference>
<reference evidence="8 9" key="1">
    <citation type="submission" date="2019-02" db="EMBL/GenBank/DDBJ databases">
        <title>Prokaryotic population dynamics and viral predation in marine succession experiment using metagenomics: the confinement effect.</title>
        <authorList>
            <person name="Haro-Moreno J.M."/>
            <person name="Rodriguez-Valera F."/>
            <person name="Lopez-Perez M."/>
        </authorList>
    </citation>
    <scope>NUCLEOTIDE SEQUENCE [LARGE SCALE GENOMIC DNA]</scope>
    <source>
        <strain evidence="8">MED-G158</strain>
    </source>
</reference>
<comment type="similarity">
    <text evidence="6">Belongs to the class I-like SAM-binding methyltransferase superfamily. MenG/UbiE family.</text>
</comment>
<organism evidence="8 9">
    <name type="scientific">OM182 bacterium</name>
    <dbReference type="NCBI Taxonomy" id="2510334"/>
    <lineage>
        <taxon>Bacteria</taxon>
        <taxon>Pseudomonadati</taxon>
        <taxon>Pseudomonadota</taxon>
        <taxon>Gammaproteobacteria</taxon>
        <taxon>OMG group</taxon>
        <taxon>OM182 clade</taxon>
    </lineage>
</organism>
<feature type="binding site" evidence="6">
    <location>
        <position position="81"/>
    </location>
    <ligand>
        <name>S-adenosyl-L-methionine</name>
        <dbReference type="ChEBI" id="CHEBI:59789"/>
    </ligand>
</feature>
<accession>A0A520S551</accession>
<evidence type="ECO:0000256" key="3">
    <source>
        <dbReference type="ARBA" id="ARBA00022679"/>
    </source>
</evidence>
<dbReference type="GO" id="GO:0009060">
    <property type="term" value="P:aerobic respiration"/>
    <property type="evidence" value="ECO:0007669"/>
    <property type="project" value="UniProtKB-UniRule"/>
</dbReference>
<dbReference type="AlphaFoldDB" id="A0A520S551"/>
<comment type="catalytic activity">
    <reaction evidence="6">
        <text>a 2-methoxy-6-(all-trans-polyprenyl)benzene-1,4-diol + S-adenosyl-L-methionine = a 5-methoxy-2-methyl-3-(all-trans-polyprenyl)benzene-1,4-diol + S-adenosyl-L-homocysteine + H(+)</text>
        <dbReference type="Rhea" id="RHEA:28286"/>
        <dbReference type="Rhea" id="RHEA-COMP:10858"/>
        <dbReference type="Rhea" id="RHEA-COMP:10859"/>
        <dbReference type="ChEBI" id="CHEBI:15378"/>
        <dbReference type="ChEBI" id="CHEBI:57856"/>
        <dbReference type="ChEBI" id="CHEBI:59789"/>
        <dbReference type="ChEBI" id="CHEBI:84166"/>
        <dbReference type="ChEBI" id="CHEBI:84167"/>
        <dbReference type="EC" id="2.1.1.201"/>
    </reaction>
</comment>
<dbReference type="NCBIfam" id="TIGR01934">
    <property type="entry name" value="MenG_MenH_UbiE"/>
    <property type="match status" value="1"/>
</dbReference>
<keyword evidence="1 6" id="KW-0474">Menaquinone biosynthesis</keyword>
<keyword evidence="2 6" id="KW-0489">Methyltransferase</keyword>
<dbReference type="Proteomes" id="UP000320404">
    <property type="component" value="Unassembled WGS sequence"/>
</dbReference>
<dbReference type="PANTHER" id="PTHR43591:SF24">
    <property type="entry name" value="2-METHOXY-6-POLYPRENYL-1,4-BENZOQUINOL METHYLASE, MITOCHONDRIAL"/>
    <property type="match status" value="1"/>
</dbReference>
<evidence type="ECO:0000256" key="5">
    <source>
        <dbReference type="ARBA" id="ARBA00022691"/>
    </source>
</evidence>
<keyword evidence="3 6" id="KW-0808">Transferase</keyword>
<dbReference type="InterPro" id="IPR029063">
    <property type="entry name" value="SAM-dependent_MTases_sf"/>
</dbReference>
<dbReference type="Gene3D" id="3.40.50.150">
    <property type="entry name" value="Vaccinia Virus protein VP39"/>
    <property type="match status" value="1"/>
</dbReference>
<dbReference type="SUPFAM" id="SSF53335">
    <property type="entry name" value="S-adenosyl-L-methionine-dependent methyltransferases"/>
    <property type="match status" value="1"/>
</dbReference>
<dbReference type="NCBIfam" id="NF001244">
    <property type="entry name" value="PRK00216.1-5"/>
    <property type="match status" value="1"/>
</dbReference>
<dbReference type="UniPathway" id="UPA00079">
    <property type="reaction ID" value="UER00169"/>
</dbReference>
<dbReference type="CDD" id="cd02440">
    <property type="entry name" value="AdoMet_MTases"/>
    <property type="match status" value="1"/>
</dbReference>
<evidence type="ECO:0000256" key="6">
    <source>
        <dbReference type="HAMAP-Rule" id="MF_01813"/>
    </source>
</evidence>
<evidence type="ECO:0000256" key="4">
    <source>
        <dbReference type="ARBA" id="ARBA00022688"/>
    </source>
</evidence>
<dbReference type="Pfam" id="PF01209">
    <property type="entry name" value="Ubie_methyltran"/>
    <property type="match status" value="1"/>
</dbReference>
<dbReference type="PROSITE" id="PS51608">
    <property type="entry name" value="SAM_MT_UBIE"/>
    <property type="match status" value="1"/>
</dbReference>
<evidence type="ECO:0000256" key="7">
    <source>
        <dbReference type="SAM" id="MobiDB-lite"/>
    </source>
</evidence>
<keyword evidence="4 6" id="KW-0831">Ubiquinone biosynthesis</keyword>
<dbReference type="EC" id="2.1.1.163" evidence="6"/>
<feature type="compositionally biased region" description="Basic and acidic residues" evidence="7">
    <location>
        <begin position="1"/>
        <end position="11"/>
    </location>
</feature>
<dbReference type="UniPathway" id="UPA00232"/>
<dbReference type="PANTHER" id="PTHR43591">
    <property type="entry name" value="METHYLTRANSFERASE"/>
    <property type="match status" value="1"/>
</dbReference>
<evidence type="ECO:0000313" key="9">
    <source>
        <dbReference type="Proteomes" id="UP000320404"/>
    </source>
</evidence>
<comment type="pathway">
    <text evidence="6">Quinol/quinone metabolism; menaquinone biosynthesis; menaquinol from 1,4-dihydroxy-2-naphthoate: step 2/2.</text>
</comment>
<dbReference type="EC" id="2.1.1.201" evidence="6"/>
<comment type="pathway">
    <text evidence="6">Cofactor biosynthesis; ubiquinone biosynthesis.</text>
</comment>